<proteinExistence type="predicted"/>
<feature type="domain" description="FAD-binding FR-type" evidence="5">
    <location>
        <begin position="63"/>
        <end position="165"/>
    </location>
</feature>
<dbReference type="PANTHER" id="PTHR47354">
    <property type="entry name" value="NADH OXIDOREDUCTASE HCR"/>
    <property type="match status" value="1"/>
</dbReference>
<dbReference type="EMBL" id="JBFAUJ010000003">
    <property type="protein sequence ID" value="MEV8459778.1"/>
    <property type="molecule type" value="Genomic_DNA"/>
</dbReference>
<evidence type="ECO:0000259" key="5">
    <source>
        <dbReference type="PROSITE" id="PS51384"/>
    </source>
</evidence>
<evidence type="ECO:0000313" key="6">
    <source>
        <dbReference type="EMBL" id="MEV8459778.1"/>
    </source>
</evidence>
<dbReference type="Gene3D" id="2.40.30.10">
    <property type="entry name" value="Translation factors"/>
    <property type="match status" value="1"/>
</dbReference>
<dbReference type="InterPro" id="IPR050415">
    <property type="entry name" value="MRET"/>
</dbReference>
<dbReference type="SUPFAM" id="SSF52343">
    <property type="entry name" value="Ferredoxin reductase-like, C-terminal NADP-linked domain"/>
    <property type="match status" value="1"/>
</dbReference>
<dbReference type="Pfam" id="PF00970">
    <property type="entry name" value="FAD_binding_6"/>
    <property type="match status" value="1"/>
</dbReference>
<comment type="cofactor">
    <cofactor evidence="1">
        <name>FAD</name>
        <dbReference type="ChEBI" id="CHEBI:57692"/>
    </cofactor>
</comment>
<dbReference type="PRINTS" id="PR00409">
    <property type="entry name" value="PHDIOXRDTASE"/>
</dbReference>
<dbReference type="Gene3D" id="3.40.50.80">
    <property type="entry name" value="Nucleotide-binding domain of ferredoxin-NADP reductase (FNR) module"/>
    <property type="match status" value="1"/>
</dbReference>
<evidence type="ECO:0000256" key="2">
    <source>
        <dbReference type="ARBA" id="ARBA00022714"/>
    </source>
</evidence>
<gene>
    <name evidence="6" type="ORF">AB0470_09575</name>
</gene>
<dbReference type="PANTHER" id="PTHR47354:SF5">
    <property type="entry name" value="PROTEIN RFBI"/>
    <property type="match status" value="1"/>
</dbReference>
<evidence type="ECO:0000256" key="3">
    <source>
        <dbReference type="ARBA" id="ARBA00023014"/>
    </source>
</evidence>
<dbReference type="InterPro" id="IPR008333">
    <property type="entry name" value="Cbr1-like_FAD-bd_dom"/>
</dbReference>
<dbReference type="PROSITE" id="PS51384">
    <property type="entry name" value="FAD_FR"/>
    <property type="match status" value="1"/>
</dbReference>
<keyword evidence="7" id="KW-1185">Reference proteome</keyword>
<protein>
    <submittedName>
        <fullName evidence="6">Ferredoxin reductase</fullName>
    </submittedName>
</protein>
<dbReference type="SUPFAM" id="SSF63380">
    <property type="entry name" value="Riboflavin synthase domain-like"/>
    <property type="match status" value="1"/>
</dbReference>
<dbReference type="RefSeq" id="WP_239513063.1">
    <property type="nucleotide sequence ID" value="NZ_JBFAUJ010000003.1"/>
</dbReference>
<keyword evidence="2" id="KW-0479">Metal-binding</keyword>
<name>A0ABV3KNX6_STRGS</name>
<feature type="region of interest" description="Disordered" evidence="4">
    <location>
        <begin position="1"/>
        <end position="47"/>
    </location>
</feature>
<keyword evidence="3" id="KW-0411">Iron-sulfur</keyword>
<comment type="caution">
    <text evidence="6">The sequence shown here is derived from an EMBL/GenBank/DDBJ whole genome shotgun (WGS) entry which is preliminary data.</text>
</comment>
<reference evidence="6 7" key="1">
    <citation type="submission" date="2024-06" db="EMBL/GenBank/DDBJ databases">
        <title>The Natural Products Discovery Center: Release of the First 8490 Sequenced Strains for Exploring Actinobacteria Biosynthetic Diversity.</title>
        <authorList>
            <person name="Kalkreuter E."/>
            <person name="Kautsar S.A."/>
            <person name="Yang D."/>
            <person name="Bader C.D."/>
            <person name="Teijaro C.N."/>
            <person name="Fluegel L."/>
            <person name="Davis C.M."/>
            <person name="Simpson J.R."/>
            <person name="Lauterbach L."/>
            <person name="Steele A.D."/>
            <person name="Gui C."/>
            <person name="Meng S."/>
            <person name="Li G."/>
            <person name="Viehrig K."/>
            <person name="Ye F."/>
            <person name="Su P."/>
            <person name="Kiefer A.F."/>
            <person name="Nichols A."/>
            <person name="Cepeda A.J."/>
            <person name="Yan W."/>
            <person name="Fan B."/>
            <person name="Jiang Y."/>
            <person name="Adhikari A."/>
            <person name="Zheng C.-J."/>
            <person name="Schuster L."/>
            <person name="Cowan T.M."/>
            <person name="Smanski M.J."/>
            <person name="Chevrette M.G."/>
            <person name="De Carvalho L.P.S."/>
            <person name="Shen B."/>
        </authorList>
    </citation>
    <scope>NUCLEOTIDE SEQUENCE [LARGE SCALE GENOMIC DNA]</scope>
    <source>
        <strain evidence="6 7">NPDC052360</strain>
    </source>
</reference>
<evidence type="ECO:0000256" key="1">
    <source>
        <dbReference type="ARBA" id="ARBA00001974"/>
    </source>
</evidence>
<dbReference type="InterPro" id="IPR039261">
    <property type="entry name" value="FNR_nucleotide-bd"/>
</dbReference>
<evidence type="ECO:0000256" key="4">
    <source>
        <dbReference type="SAM" id="MobiDB-lite"/>
    </source>
</evidence>
<accession>A0ABV3KNX6</accession>
<dbReference type="CDD" id="cd06217">
    <property type="entry name" value="FNR_iron_sulfur_binding_3"/>
    <property type="match status" value="1"/>
</dbReference>
<keyword evidence="2" id="KW-0001">2Fe-2S</keyword>
<dbReference type="InterPro" id="IPR017938">
    <property type="entry name" value="Riboflavin_synthase-like_b-brl"/>
</dbReference>
<organism evidence="6 7">
    <name type="scientific">Streptomyces griseosporeus</name>
    <dbReference type="NCBI Taxonomy" id="1910"/>
    <lineage>
        <taxon>Bacteria</taxon>
        <taxon>Bacillati</taxon>
        <taxon>Actinomycetota</taxon>
        <taxon>Actinomycetes</taxon>
        <taxon>Kitasatosporales</taxon>
        <taxon>Streptomycetaceae</taxon>
        <taxon>Streptomyces</taxon>
    </lineage>
</organism>
<evidence type="ECO:0000313" key="7">
    <source>
        <dbReference type="Proteomes" id="UP001553148"/>
    </source>
</evidence>
<sequence>MTETMTPTGGDSLAGTESVTKTESVAGTESVTEAESVAGTETFTPPTRFAVPGRIAVSEQAASVWQTATLTEIRRETPRAATFRLAVPGWPGHLPGQHLMLRLTAADGYTAQRHYSIASAPDESGHIELTLDRVEDGEVSGWFHTVARPGDTVEVRGPVSGFFAWPGDRPALLIGAGSGVVPLMSMVRHHRARGLAVPLRLLVSARSPQELIYAGEYGAETTPVFTRSAPAGLPVGRLSAAHVAPVVADAPEGGWEAYVCGSNAFAEHAARLLVEAGQPVDRIRIERFG</sequence>
<keyword evidence="2" id="KW-0408">Iron</keyword>
<feature type="compositionally biased region" description="Polar residues" evidence="4">
    <location>
        <begin position="1"/>
        <end position="45"/>
    </location>
</feature>
<dbReference type="Proteomes" id="UP001553148">
    <property type="component" value="Unassembled WGS sequence"/>
</dbReference>
<dbReference type="InterPro" id="IPR017927">
    <property type="entry name" value="FAD-bd_FR_type"/>
</dbReference>